<organism evidence="2 3">
    <name type="scientific">Durusdinium trenchii</name>
    <dbReference type="NCBI Taxonomy" id="1381693"/>
    <lineage>
        <taxon>Eukaryota</taxon>
        <taxon>Sar</taxon>
        <taxon>Alveolata</taxon>
        <taxon>Dinophyceae</taxon>
        <taxon>Suessiales</taxon>
        <taxon>Symbiodiniaceae</taxon>
        <taxon>Durusdinium</taxon>
    </lineage>
</organism>
<feature type="region of interest" description="Disordered" evidence="1">
    <location>
        <begin position="126"/>
        <end position="150"/>
    </location>
</feature>
<feature type="compositionally biased region" description="Acidic residues" evidence="1">
    <location>
        <begin position="135"/>
        <end position="150"/>
    </location>
</feature>
<gene>
    <name evidence="2" type="ORF">CCMP2556_LOCUS4879</name>
</gene>
<evidence type="ECO:0000256" key="1">
    <source>
        <dbReference type="SAM" id="MobiDB-lite"/>
    </source>
</evidence>
<evidence type="ECO:0000313" key="2">
    <source>
        <dbReference type="EMBL" id="CAK8997506.1"/>
    </source>
</evidence>
<evidence type="ECO:0000313" key="3">
    <source>
        <dbReference type="Proteomes" id="UP001642484"/>
    </source>
</evidence>
<dbReference type="EMBL" id="CAXAMN010002047">
    <property type="protein sequence ID" value="CAK8997506.1"/>
    <property type="molecule type" value="Genomic_DNA"/>
</dbReference>
<protein>
    <submittedName>
        <fullName evidence="2">Uncharacterized protein</fullName>
    </submittedName>
</protein>
<name>A0ABP0I6D2_9DINO</name>
<comment type="caution">
    <text evidence="2">The sequence shown here is derived from an EMBL/GenBank/DDBJ whole genome shotgun (WGS) entry which is preliminary data.</text>
</comment>
<accession>A0ABP0I6D2</accession>
<dbReference type="Proteomes" id="UP001642484">
    <property type="component" value="Unassembled WGS sequence"/>
</dbReference>
<proteinExistence type="predicted"/>
<keyword evidence="3" id="KW-1185">Reference proteome</keyword>
<reference evidence="2 3" key="1">
    <citation type="submission" date="2024-02" db="EMBL/GenBank/DDBJ databases">
        <authorList>
            <person name="Chen Y."/>
            <person name="Shah S."/>
            <person name="Dougan E. K."/>
            <person name="Thang M."/>
            <person name="Chan C."/>
        </authorList>
    </citation>
    <scope>NUCLEOTIDE SEQUENCE [LARGE SCALE GENOMIC DNA]</scope>
</reference>
<sequence>MPSGIVRWVDLPEPPGPVRPERTLATSVCTGPGRWRPGGNTNSEADFASLGSIGHPEHCAWACRFMKRPQGCHHKAACPRCHLCTWSKATLKMEAAAKLLQPMPLLPIACIPATALAYAVPGEAAEGRAPLENTETPDTDEELVTGGDDL</sequence>